<dbReference type="Proteomes" id="UP000238413">
    <property type="component" value="Chromosome"/>
</dbReference>
<proteinExistence type="predicted"/>
<organism evidence="3 4">
    <name type="scientific">Streptomyces dengpaensis</name>
    <dbReference type="NCBI Taxonomy" id="2049881"/>
    <lineage>
        <taxon>Bacteria</taxon>
        <taxon>Bacillati</taxon>
        <taxon>Actinomycetota</taxon>
        <taxon>Actinomycetes</taxon>
        <taxon>Kitasatosporales</taxon>
        <taxon>Streptomycetaceae</taxon>
        <taxon>Streptomyces</taxon>
    </lineage>
</organism>
<evidence type="ECO:0000313" key="4">
    <source>
        <dbReference type="Proteomes" id="UP000238413"/>
    </source>
</evidence>
<name>A0ABM6SM67_9ACTN</name>
<dbReference type="EMBL" id="CP026652">
    <property type="protein sequence ID" value="AVH55531.1"/>
    <property type="molecule type" value="Genomic_DNA"/>
</dbReference>
<gene>
    <name evidence="3" type="ORF">C4B68_06790</name>
</gene>
<dbReference type="Pfam" id="PF02625">
    <property type="entry name" value="XdhC_CoxI"/>
    <property type="match status" value="1"/>
</dbReference>
<protein>
    <submittedName>
        <fullName evidence="3">XdhC family protein</fullName>
    </submittedName>
</protein>
<evidence type="ECO:0000256" key="1">
    <source>
        <dbReference type="SAM" id="MobiDB-lite"/>
    </source>
</evidence>
<feature type="domain" description="XdhC- CoxI" evidence="2">
    <location>
        <begin position="57"/>
        <end position="87"/>
    </location>
</feature>
<dbReference type="InterPro" id="IPR003777">
    <property type="entry name" value="XdhC_CoxI"/>
</dbReference>
<evidence type="ECO:0000259" key="2">
    <source>
        <dbReference type="Pfam" id="PF02625"/>
    </source>
</evidence>
<feature type="region of interest" description="Disordered" evidence="1">
    <location>
        <begin position="1"/>
        <end position="39"/>
    </location>
</feature>
<accession>A0ABM6SM67</accession>
<evidence type="ECO:0000313" key="3">
    <source>
        <dbReference type="EMBL" id="AVH55531.1"/>
    </source>
</evidence>
<reference evidence="3 4" key="1">
    <citation type="submission" date="2018-02" db="EMBL/GenBank/DDBJ databases">
        <title>Complete genome sequence of Streptomyces dengpaensis, the producer of angucyclines.</title>
        <authorList>
            <person name="Yumei L."/>
        </authorList>
    </citation>
    <scope>NUCLEOTIDE SEQUENCE [LARGE SCALE GENOMIC DNA]</scope>
    <source>
        <strain evidence="3 4">XZHG99</strain>
    </source>
</reference>
<sequence>MRHPLSTAARAQRVQGRTRPASPARRPRPAEQGPVTGVAAPEPAARFALWEALHQAWQTTGSAALATVVSTAGSAPRPAGTPMLITPQ</sequence>
<keyword evidence="4" id="KW-1185">Reference proteome</keyword>